<protein>
    <submittedName>
        <fullName evidence="3">Uncharacterized protein</fullName>
    </submittedName>
</protein>
<comment type="caution">
    <text evidence="3">The sequence shown here is derived from an EMBL/GenBank/DDBJ whole genome shotgun (WGS) entry which is preliminary data.</text>
</comment>
<name>A0AAW2YAX3_9LAMI</name>
<sequence length="282" mass="30895">MSVGERDVSLTSFLNLLNKRPYDCRALIDERLLGNFGLSPQVEPLEESFANTSGTMLRERRVGTPLPRVRQRNPASSSSKGKRPMSPPSRMPNEGPAKRTRTSSLGTPPISSSKHSVTPPPPPPPPTKEEKGVSSRSPSLLGGGGGGFFSGCFSDAGGGDPEDQRLLAPLGREEKDCPFLFPAQGMAACETLFSRYQGVPAAVSVDTPSKKMEEKVKRLEKENAQLREAKKEAANHRAQMERELKRLSKESAEHEKVLRRAVEKAVHNYPNSEEGKNFLKAY</sequence>
<keyword evidence="1" id="KW-0175">Coiled coil</keyword>
<feature type="region of interest" description="Disordered" evidence="2">
    <location>
        <begin position="47"/>
        <end position="170"/>
    </location>
</feature>
<dbReference type="EMBL" id="JACGWN010000001">
    <property type="protein sequence ID" value="KAL0462786.1"/>
    <property type="molecule type" value="Genomic_DNA"/>
</dbReference>
<dbReference type="AlphaFoldDB" id="A0AAW2YAX3"/>
<evidence type="ECO:0000256" key="1">
    <source>
        <dbReference type="SAM" id="Coils"/>
    </source>
</evidence>
<feature type="compositionally biased region" description="Polar residues" evidence="2">
    <location>
        <begin position="102"/>
        <end position="116"/>
    </location>
</feature>
<organism evidence="3">
    <name type="scientific">Sesamum latifolium</name>
    <dbReference type="NCBI Taxonomy" id="2727402"/>
    <lineage>
        <taxon>Eukaryota</taxon>
        <taxon>Viridiplantae</taxon>
        <taxon>Streptophyta</taxon>
        <taxon>Embryophyta</taxon>
        <taxon>Tracheophyta</taxon>
        <taxon>Spermatophyta</taxon>
        <taxon>Magnoliopsida</taxon>
        <taxon>eudicotyledons</taxon>
        <taxon>Gunneridae</taxon>
        <taxon>Pentapetalae</taxon>
        <taxon>asterids</taxon>
        <taxon>lamiids</taxon>
        <taxon>Lamiales</taxon>
        <taxon>Pedaliaceae</taxon>
        <taxon>Sesamum</taxon>
    </lineage>
</organism>
<reference evidence="3" key="2">
    <citation type="journal article" date="2024" name="Plant">
        <title>Genomic evolution and insights into agronomic trait innovations of Sesamum species.</title>
        <authorList>
            <person name="Miao H."/>
            <person name="Wang L."/>
            <person name="Qu L."/>
            <person name="Liu H."/>
            <person name="Sun Y."/>
            <person name="Le M."/>
            <person name="Wang Q."/>
            <person name="Wei S."/>
            <person name="Zheng Y."/>
            <person name="Lin W."/>
            <person name="Duan Y."/>
            <person name="Cao H."/>
            <person name="Xiong S."/>
            <person name="Wang X."/>
            <person name="Wei L."/>
            <person name="Li C."/>
            <person name="Ma Q."/>
            <person name="Ju M."/>
            <person name="Zhao R."/>
            <person name="Li G."/>
            <person name="Mu C."/>
            <person name="Tian Q."/>
            <person name="Mei H."/>
            <person name="Zhang T."/>
            <person name="Gao T."/>
            <person name="Zhang H."/>
        </authorList>
    </citation>
    <scope>NUCLEOTIDE SEQUENCE</scope>
    <source>
        <strain evidence="3">KEN1</strain>
    </source>
</reference>
<feature type="coiled-coil region" evidence="1">
    <location>
        <begin position="209"/>
        <end position="264"/>
    </location>
</feature>
<proteinExistence type="predicted"/>
<reference evidence="3" key="1">
    <citation type="submission" date="2020-06" db="EMBL/GenBank/DDBJ databases">
        <authorList>
            <person name="Li T."/>
            <person name="Hu X."/>
            <person name="Zhang T."/>
            <person name="Song X."/>
            <person name="Zhang H."/>
            <person name="Dai N."/>
            <person name="Sheng W."/>
            <person name="Hou X."/>
            <person name="Wei L."/>
        </authorList>
    </citation>
    <scope>NUCLEOTIDE SEQUENCE</scope>
    <source>
        <strain evidence="3">KEN1</strain>
        <tissue evidence="3">Leaf</tissue>
    </source>
</reference>
<evidence type="ECO:0000313" key="3">
    <source>
        <dbReference type="EMBL" id="KAL0462786.1"/>
    </source>
</evidence>
<accession>A0AAW2YAX3</accession>
<gene>
    <name evidence="3" type="ORF">Slati_0166200</name>
</gene>
<evidence type="ECO:0000256" key="2">
    <source>
        <dbReference type="SAM" id="MobiDB-lite"/>
    </source>
</evidence>